<keyword evidence="4" id="KW-1185">Reference proteome</keyword>
<reference evidence="3 4" key="1">
    <citation type="journal article" date="2019" name="Sci. Rep.">
        <title>Comparative genomics of chytrid fungi reveal insights into the obligate biotrophic and pathogenic lifestyle of Synchytrium endobioticum.</title>
        <authorList>
            <person name="van de Vossenberg B.T.L.H."/>
            <person name="Warris S."/>
            <person name="Nguyen H.D.T."/>
            <person name="van Gent-Pelzer M.P.E."/>
            <person name="Joly D.L."/>
            <person name="van de Geest H.C."/>
            <person name="Bonants P.J.M."/>
            <person name="Smith D.S."/>
            <person name="Levesque C.A."/>
            <person name="van der Lee T.A.J."/>
        </authorList>
    </citation>
    <scope>NUCLEOTIDE SEQUENCE [LARGE SCALE GENOMIC DNA]</scope>
    <source>
        <strain evidence="3 4">CBS 809.83</strain>
    </source>
</reference>
<name>A0A507DRE7_9FUNG</name>
<evidence type="ECO:0000313" key="4">
    <source>
        <dbReference type="Proteomes" id="UP000318582"/>
    </source>
</evidence>
<sequence length="461" mass="52948">MEIQDLFWTKHGLDKNNPDIPAPTPSAGARSPSPQQSHIILAVASDECMSVHLCAKYHSEGGDKLLQYLNHFFAKVTHEEAIWYGYRERPSEPWQLRNDKATKLATKHLNWTDSKSKTTSAFTFWRTSPELRLFRKIVMDPLYIGDWEGKEINLFRGFQAKTMDASMFDKAKIEPLLWHNKHVLNGGNEECANYTLKWLASIFQRPAEKNETAIAMYSEQQGPNLDDFIGQFTGHLVGKIFVIGDEILFSGGHKSNNIVKALITQGTQKCEKKGKDAFMVRDFMNMVFLSNRDDCVRVKKTDRRYFVKTVSDIRHGDVDYFNNLKAAMTQETANHFYTYLLALDLSNFNVRKIPETVEKKEMMAHTMTPLELFVQDLLDGSVVETRSGFGDRQISYFMPGQTYSTTMNLLYERYADLIRSNTTAPNKQSFSQYIRKQVIIVDETKDRHGGKIVLTVEARTK</sequence>
<proteinExistence type="predicted"/>
<feature type="domain" description="NrS-1 polymerase-like helicase" evidence="2">
    <location>
        <begin position="225"/>
        <end position="304"/>
    </location>
</feature>
<protein>
    <recommendedName>
        <fullName evidence="2">NrS-1 polymerase-like helicase domain-containing protein</fullName>
    </recommendedName>
</protein>
<evidence type="ECO:0000313" key="3">
    <source>
        <dbReference type="EMBL" id="TPX54309.1"/>
    </source>
</evidence>
<feature type="region of interest" description="Disordered" evidence="1">
    <location>
        <begin position="12"/>
        <end position="35"/>
    </location>
</feature>
<evidence type="ECO:0000259" key="2">
    <source>
        <dbReference type="Pfam" id="PF19263"/>
    </source>
</evidence>
<dbReference type="EMBL" id="QEAQ01000161">
    <property type="protein sequence ID" value="TPX54309.1"/>
    <property type="molecule type" value="Genomic_DNA"/>
</dbReference>
<organism evidence="3 4">
    <name type="scientific">Powellomyces hirtus</name>
    <dbReference type="NCBI Taxonomy" id="109895"/>
    <lineage>
        <taxon>Eukaryota</taxon>
        <taxon>Fungi</taxon>
        <taxon>Fungi incertae sedis</taxon>
        <taxon>Chytridiomycota</taxon>
        <taxon>Chytridiomycota incertae sedis</taxon>
        <taxon>Chytridiomycetes</taxon>
        <taxon>Spizellomycetales</taxon>
        <taxon>Powellomycetaceae</taxon>
        <taxon>Powellomyces</taxon>
    </lineage>
</organism>
<dbReference type="Pfam" id="PF19263">
    <property type="entry name" value="DUF5906"/>
    <property type="match status" value="1"/>
</dbReference>
<dbReference type="InterPro" id="IPR045455">
    <property type="entry name" value="NrS-1_pol-like_helicase"/>
</dbReference>
<evidence type="ECO:0000256" key="1">
    <source>
        <dbReference type="SAM" id="MobiDB-lite"/>
    </source>
</evidence>
<gene>
    <name evidence="3" type="ORF">PhCBS80983_g05974</name>
</gene>
<comment type="caution">
    <text evidence="3">The sequence shown here is derived from an EMBL/GenBank/DDBJ whole genome shotgun (WGS) entry which is preliminary data.</text>
</comment>
<dbReference type="STRING" id="109895.A0A507DRE7"/>
<accession>A0A507DRE7</accession>
<dbReference type="Proteomes" id="UP000318582">
    <property type="component" value="Unassembled WGS sequence"/>
</dbReference>
<dbReference type="AlphaFoldDB" id="A0A507DRE7"/>